<comment type="caution">
    <text evidence="10">The sequence shown here is derived from an EMBL/GenBank/DDBJ whole genome shotgun (WGS) entry which is preliminary data.</text>
</comment>
<evidence type="ECO:0000256" key="2">
    <source>
        <dbReference type="ARBA" id="ARBA00022603"/>
    </source>
</evidence>
<name>A0A542CUZ5_AMYCI</name>
<dbReference type="InterPro" id="IPR002941">
    <property type="entry name" value="DNA_methylase_N4/N6"/>
</dbReference>
<dbReference type="GO" id="GO:0032259">
    <property type="term" value="P:methylation"/>
    <property type="evidence" value="ECO:0007669"/>
    <property type="project" value="UniProtKB-KW"/>
</dbReference>
<sequence length="310" mass="33028">MPIGGVALWTGDAVEVVAGLPRCSVDCVVTSPPYWGLRDYRVAGQWGTEATVGLYVGRLVGLFDQLRRVLVPSGTVWLNLGDSYGGSWGHYVAPGSTARTAGARSRTPYGVHRPPQASYRAKDLVGVPWRVAHAVQERGWRLRGAVVWHKPNARPESVRDRFAQRYETIFVLSRPIGTVARPARPCPRPVRCRVCGVSRRIGAGVGIGRRARSRSLVAVCGGDAGLAGRFSIRSRVAGPPVSRPGSKGAAMSGSIWTRRAMSWRGVGWVWMRGSCGERRRVVAGHVVVGGGVGFAGGGGRDDGGAGVGDR</sequence>
<dbReference type="InterPro" id="IPR029063">
    <property type="entry name" value="SAM-dependent_MTases_sf"/>
</dbReference>
<dbReference type="EC" id="2.1.1.-" evidence="8"/>
<keyword evidence="4" id="KW-0949">S-adenosyl-L-methionine</keyword>
<evidence type="ECO:0000256" key="1">
    <source>
        <dbReference type="ARBA" id="ARBA00010203"/>
    </source>
</evidence>
<comment type="catalytic activity">
    <reaction evidence="7">
        <text>a 2'-deoxycytidine in DNA + S-adenosyl-L-methionine = an N(4)-methyl-2'-deoxycytidine in DNA + S-adenosyl-L-homocysteine + H(+)</text>
        <dbReference type="Rhea" id="RHEA:16857"/>
        <dbReference type="Rhea" id="RHEA-COMP:11369"/>
        <dbReference type="Rhea" id="RHEA-COMP:13674"/>
        <dbReference type="ChEBI" id="CHEBI:15378"/>
        <dbReference type="ChEBI" id="CHEBI:57856"/>
        <dbReference type="ChEBI" id="CHEBI:59789"/>
        <dbReference type="ChEBI" id="CHEBI:85452"/>
        <dbReference type="ChEBI" id="CHEBI:137933"/>
        <dbReference type="EC" id="2.1.1.113"/>
    </reaction>
</comment>
<proteinExistence type="inferred from homology"/>
<evidence type="ECO:0000256" key="6">
    <source>
        <dbReference type="ARBA" id="ARBA00023125"/>
    </source>
</evidence>
<keyword evidence="6" id="KW-0238">DNA-binding</keyword>
<dbReference type="Pfam" id="PF01555">
    <property type="entry name" value="N6_N4_Mtase"/>
    <property type="match status" value="1"/>
</dbReference>
<organism evidence="10 11">
    <name type="scientific">Amycolatopsis cihanbeyliensis</name>
    <dbReference type="NCBI Taxonomy" id="1128664"/>
    <lineage>
        <taxon>Bacteria</taxon>
        <taxon>Bacillati</taxon>
        <taxon>Actinomycetota</taxon>
        <taxon>Actinomycetes</taxon>
        <taxon>Pseudonocardiales</taxon>
        <taxon>Pseudonocardiaceae</taxon>
        <taxon>Amycolatopsis</taxon>
    </lineage>
</organism>
<evidence type="ECO:0000259" key="9">
    <source>
        <dbReference type="Pfam" id="PF01555"/>
    </source>
</evidence>
<dbReference type="GO" id="GO:0003677">
    <property type="term" value="F:DNA binding"/>
    <property type="evidence" value="ECO:0007669"/>
    <property type="project" value="UniProtKB-KW"/>
</dbReference>
<dbReference type="GO" id="GO:0009307">
    <property type="term" value="P:DNA restriction-modification system"/>
    <property type="evidence" value="ECO:0007669"/>
    <property type="project" value="UniProtKB-KW"/>
</dbReference>
<keyword evidence="3" id="KW-0808">Transferase</keyword>
<accession>A0A542CUZ5</accession>
<gene>
    <name evidence="10" type="ORF">FB471_6810</name>
</gene>
<dbReference type="PRINTS" id="PR00508">
    <property type="entry name" value="S21N4MTFRASE"/>
</dbReference>
<dbReference type="GO" id="GO:0008170">
    <property type="term" value="F:N-methyltransferase activity"/>
    <property type="evidence" value="ECO:0007669"/>
    <property type="project" value="InterPro"/>
</dbReference>
<evidence type="ECO:0000256" key="7">
    <source>
        <dbReference type="ARBA" id="ARBA00049120"/>
    </source>
</evidence>
<feature type="domain" description="DNA methylase N-4/N-6" evidence="9">
    <location>
        <begin position="25"/>
        <end position="174"/>
    </location>
</feature>
<dbReference type="SUPFAM" id="SSF53335">
    <property type="entry name" value="S-adenosyl-L-methionine-dependent methyltransferases"/>
    <property type="match status" value="1"/>
</dbReference>
<dbReference type="Proteomes" id="UP000320876">
    <property type="component" value="Unassembled WGS sequence"/>
</dbReference>
<dbReference type="AlphaFoldDB" id="A0A542CUZ5"/>
<keyword evidence="2 10" id="KW-0489">Methyltransferase</keyword>
<evidence type="ECO:0000313" key="10">
    <source>
        <dbReference type="EMBL" id="TQI94639.1"/>
    </source>
</evidence>
<evidence type="ECO:0000313" key="11">
    <source>
        <dbReference type="Proteomes" id="UP000320876"/>
    </source>
</evidence>
<comment type="similarity">
    <text evidence="1">Belongs to the N(4)/N(6)-methyltransferase family. N(4) subfamily.</text>
</comment>
<dbReference type="GO" id="GO:0015667">
    <property type="term" value="F:site-specific DNA-methyltransferase (cytosine-N4-specific) activity"/>
    <property type="evidence" value="ECO:0007669"/>
    <property type="project" value="UniProtKB-EC"/>
</dbReference>
<dbReference type="InterPro" id="IPR001091">
    <property type="entry name" value="RM_Methyltransferase"/>
</dbReference>
<evidence type="ECO:0000256" key="5">
    <source>
        <dbReference type="ARBA" id="ARBA00022747"/>
    </source>
</evidence>
<dbReference type="EMBL" id="VFML01000002">
    <property type="protein sequence ID" value="TQI94639.1"/>
    <property type="molecule type" value="Genomic_DNA"/>
</dbReference>
<evidence type="ECO:0000256" key="8">
    <source>
        <dbReference type="RuleBase" id="RU362026"/>
    </source>
</evidence>
<dbReference type="PROSITE" id="PS00093">
    <property type="entry name" value="N4_MTASE"/>
    <property type="match status" value="1"/>
</dbReference>
<dbReference type="InterPro" id="IPR017985">
    <property type="entry name" value="MeTrfase_CN4_CS"/>
</dbReference>
<reference evidence="10 11" key="1">
    <citation type="submission" date="2019-06" db="EMBL/GenBank/DDBJ databases">
        <title>Sequencing the genomes of 1000 actinobacteria strains.</title>
        <authorList>
            <person name="Klenk H.-P."/>
        </authorList>
    </citation>
    <scope>NUCLEOTIDE SEQUENCE [LARGE SCALE GENOMIC DNA]</scope>
    <source>
        <strain evidence="10 11">DSM 45679</strain>
    </source>
</reference>
<keyword evidence="5" id="KW-0680">Restriction system</keyword>
<protein>
    <recommendedName>
        <fullName evidence="8">Methyltransferase</fullName>
        <ecNumber evidence="8">2.1.1.-</ecNumber>
    </recommendedName>
</protein>
<keyword evidence="11" id="KW-1185">Reference proteome</keyword>
<evidence type="ECO:0000256" key="4">
    <source>
        <dbReference type="ARBA" id="ARBA00022691"/>
    </source>
</evidence>
<evidence type="ECO:0000256" key="3">
    <source>
        <dbReference type="ARBA" id="ARBA00022679"/>
    </source>
</evidence>
<dbReference type="Gene3D" id="3.40.50.150">
    <property type="entry name" value="Vaccinia Virus protein VP39"/>
    <property type="match status" value="1"/>
</dbReference>